<gene>
    <name evidence="4" type="ORF">VitviT2T_027230</name>
</gene>
<sequence>MGSLASAEKPHAVCIPYPAQGHINPMLKLAKFLHFRGFHITFVNTEYNHNRLLKSRGPDSLKGIPSFQFKTIPDGLLPSNVDATQDIPALCVSTRKHCLPPFRDLLSNLNHDGPPVTCIVSDGAMSFTLDAAQELGVPEVLFWTTSACGFMGYVQYRNLIDKGLAPLKDESYLTNGYLDTVIDWIPGMKGIRLRDIPSFIRTTDPNEIMLEFPLREAERARKASALIFNTFDALEHEVLDALSQMFPPIYTIGPLHQLMSQIQDNDLKLMESNLWKEEPECLEWLDSKEPNSVVYVNFGSITVMTSQQLNEFAWGLVNSNQTFLWIIRPDLVSGDAAILPPEFVAETKERGLLAGWCPQEQVLSHPAVGGFLTHNGWNSTIESVSAGVPMICWPFFAEQQTNCRYCCTEWGIGMEIDSDVKRDEIERLVKELMEGEKGKELKKKALEWKTLAEEATRGPKGSSFSNLDKMITQALL</sequence>
<evidence type="ECO:0000256" key="2">
    <source>
        <dbReference type="ARBA" id="ARBA00022679"/>
    </source>
</evidence>
<evidence type="ECO:0000313" key="4">
    <source>
        <dbReference type="EMBL" id="WKA09602.1"/>
    </source>
</evidence>
<dbReference type="Proteomes" id="UP001227230">
    <property type="component" value="Chromosome 18"/>
</dbReference>
<organism evidence="4 5">
    <name type="scientific">Vitis vinifera</name>
    <name type="common">Grape</name>
    <dbReference type="NCBI Taxonomy" id="29760"/>
    <lineage>
        <taxon>Eukaryota</taxon>
        <taxon>Viridiplantae</taxon>
        <taxon>Streptophyta</taxon>
        <taxon>Embryophyta</taxon>
        <taxon>Tracheophyta</taxon>
        <taxon>Spermatophyta</taxon>
        <taxon>Magnoliopsida</taxon>
        <taxon>eudicotyledons</taxon>
        <taxon>Gunneridae</taxon>
        <taxon>Pentapetalae</taxon>
        <taxon>rosids</taxon>
        <taxon>Vitales</taxon>
        <taxon>Vitaceae</taxon>
        <taxon>Viteae</taxon>
        <taxon>Vitis</taxon>
    </lineage>
</organism>
<name>A0ABY9DRC1_VITVI</name>
<reference evidence="4 5" key="1">
    <citation type="journal article" date="2023" name="Hortic Res">
        <title>The complete reference genome for grapevine (Vitis vinifera L.) genetics and breeding.</title>
        <authorList>
            <person name="Shi X."/>
            <person name="Cao S."/>
            <person name="Wang X."/>
            <person name="Huang S."/>
            <person name="Wang Y."/>
            <person name="Liu Z."/>
            <person name="Liu W."/>
            <person name="Leng X."/>
            <person name="Peng Y."/>
            <person name="Wang N."/>
            <person name="Wang Y."/>
            <person name="Ma Z."/>
            <person name="Xu X."/>
            <person name="Zhang F."/>
            <person name="Xue H."/>
            <person name="Zhong H."/>
            <person name="Wang Y."/>
            <person name="Zhang K."/>
            <person name="Velt A."/>
            <person name="Avia K."/>
            <person name="Holtgrawe D."/>
            <person name="Grimplet J."/>
            <person name="Matus J.T."/>
            <person name="Ware D."/>
            <person name="Wu X."/>
            <person name="Wang H."/>
            <person name="Liu C."/>
            <person name="Fang Y."/>
            <person name="Rustenholz C."/>
            <person name="Cheng Z."/>
            <person name="Xiao H."/>
            <person name="Zhou Y."/>
        </authorList>
    </citation>
    <scope>NUCLEOTIDE SEQUENCE [LARGE SCALE GENOMIC DNA]</scope>
    <source>
        <strain evidence="5">cv. Pinot noir / PN40024</strain>
        <tissue evidence="4">Leaf</tissue>
    </source>
</reference>
<dbReference type="Pfam" id="PF00201">
    <property type="entry name" value="UDPGT"/>
    <property type="match status" value="1"/>
</dbReference>
<dbReference type="Gene3D" id="3.40.50.2000">
    <property type="entry name" value="Glycogen Phosphorylase B"/>
    <property type="match status" value="2"/>
</dbReference>
<keyword evidence="5" id="KW-1185">Reference proteome</keyword>
<dbReference type="InterPro" id="IPR058980">
    <property type="entry name" value="Glyco_transf_N"/>
</dbReference>
<evidence type="ECO:0000256" key="1">
    <source>
        <dbReference type="ARBA" id="ARBA00009995"/>
    </source>
</evidence>
<dbReference type="InterPro" id="IPR002213">
    <property type="entry name" value="UDP_glucos_trans"/>
</dbReference>
<dbReference type="EMBL" id="CP126665">
    <property type="protein sequence ID" value="WKA09602.1"/>
    <property type="molecule type" value="Genomic_DNA"/>
</dbReference>
<dbReference type="PANTHER" id="PTHR11926:SF774">
    <property type="entry name" value="UDP-GLYCOSYLTRANSFERASE 85A1-RELATED"/>
    <property type="match status" value="1"/>
</dbReference>
<protein>
    <recommendedName>
        <fullName evidence="3">Glycosyltransferase N-terminal domain-containing protein</fullName>
    </recommendedName>
</protein>
<evidence type="ECO:0000313" key="5">
    <source>
        <dbReference type="Proteomes" id="UP001227230"/>
    </source>
</evidence>
<dbReference type="CDD" id="cd03784">
    <property type="entry name" value="GT1_Gtf-like"/>
    <property type="match status" value="1"/>
</dbReference>
<feature type="domain" description="Glycosyltransferase N-terminal" evidence="3">
    <location>
        <begin position="13"/>
        <end position="72"/>
    </location>
</feature>
<accession>A0ABY9DRC1</accession>
<keyword evidence="2" id="KW-0808">Transferase</keyword>
<dbReference type="Pfam" id="PF26168">
    <property type="entry name" value="Glyco_transf_N"/>
    <property type="match status" value="1"/>
</dbReference>
<evidence type="ECO:0000259" key="3">
    <source>
        <dbReference type="Pfam" id="PF26168"/>
    </source>
</evidence>
<dbReference type="SUPFAM" id="SSF53756">
    <property type="entry name" value="UDP-Glycosyltransferase/glycogen phosphorylase"/>
    <property type="match status" value="1"/>
</dbReference>
<proteinExistence type="inferred from homology"/>
<comment type="similarity">
    <text evidence="1">Belongs to the UDP-glycosyltransferase family.</text>
</comment>
<dbReference type="PANTHER" id="PTHR11926">
    <property type="entry name" value="GLUCOSYL/GLUCURONOSYL TRANSFERASES"/>
    <property type="match status" value="1"/>
</dbReference>